<dbReference type="Proteomes" id="UP001147747">
    <property type="component" value="Unassembled WGS sequence"/>
</dbReference>
<gene>
    <name evidence="5" type="ORF">N7509_004160</name>
</gene>
<feature type="compositionally biased region" description="Basic and acidic residues" evidence="4">
    <location>
        <begin position="335"/>
        <end position="351"/>
    </location>
</feature>
<evidence type="ECO:0000313" key="6">
    <source>
        <dbReference type="Proteomes" id="UP001147747"/>
    </source>
</evidence>
<evidence type="ECO:0000256" key="3">
    <source>
        <dbReference type="PROSITE-ProRule" id="PRU00023"/>
    </source>
</evidence>
<dbReference type="InterPro" id="IPR002110">
    <property type="entry name" value="Ankyrin_rpt"/>
</dbReference>
<proteinExistence type="predicted"/>
<dbReference type="Pfam" id="PF00023">
    <property type="entry name" value="Ank"/>
    <property type="match status" value="1"/>
</dbReference>
<comment type="caution">
    <text evidence="5">The sequence shown here is derived from an EMBL/GenBank/DDBJ whole genome shotgun (WGS) entry which is preliminary data.</text>
</comment>
<dbReference type="GeneID" id="81367777"/>
<dbReference type="PROSITE" id="PS50297">
    <property type="entry name" value="ANK_REP_REGION"/>
    <property type="match status" value="2"/>
</dbReference>
<dbReference type="SUPFAM" id="SSF48403">
    <property type="entry name" value="Ankyrin repeat"/>
    <property type="match status" value="1"/>
</dbReference>
<feature type="repeat" description="ANK" evidence="3">
    <location>
        <begin position="214"/>
        <end position="246"/>
    </location>
</feature>
<name>A0A9W9W6B5_9EURO</name>
<dbReference type="PANTHER" id="PTHR24198:SF165">
    <property type="entry name" value="ANKYRIN REPEAT-CONTAINING PROTEIN-RELATED"/>
    <property type="match status" value="1"/>
</dbReference>
<evidence type="ECO:0000256" key="2">
    <source>
        <dbReference type="ARBA" id="ARBA00023043"/>
    </source>
</evidence>
<dbReference type="Pfam" id="PF12796">
    <property type="entry name" value="Ank_2"/>
    <property type="match status" value="1"/>
</dbReference>
<organism evidence="5 6">
    <name type="scientific">Penicillium cosmopolitanum</name>
    <dbReference type="NCBI Taxonomy" id="1131564"/>
    <lineage>
        <taxon>Eukaryota</taxon>
        <taxon>Fungi</taxon>
        <taxon>Dikarya</taxon>
        <taxon>Ascomycota</taxon>
        <taxon>Pezizomycotina</taxon>
        <taxon>Eurotiomycetes</taxon>
        <taxon>Eurotiomycetidae</taxon>
        <taxon>Eurotiales</taxon>
        <taxon>Aspergillaceae</taxon>
        <taxon>Penicillium</taxon>
    </lineage>
</organism>
<dbReference type="PANTHER" id="PTHR24198">
    <property type="entry name" value="ANKYRIN REPEAT AND PROTEIN KINASE DOMAIN-CONTAINING PROTEIN"/>
    <property type="match status" value="1"/>
</dbReference>
<evidence type="ECO:0000313" key="5">
    <source>
        <dbReference type="EMBL" id="KAJ5404289.1"/>
    </source>
</evidence>
<evidence type="ECO:0000256" key="1">
    <source>
        <dbReference type="ARBA" id="ARBA00022737"/>
    </source>
</evidence>
<feature type="region of interest" description="Disordered" evidence="4">
    <location>
        <begin position="335"/>
        <end position="380"/>
    </location>
</feature>
<dbReference type="PROSITE" id="PS50088">
    <property type="entry name" value="ANK_REPEAT"/>
    <property type="match status" value="3"/>
</dbReference>
<feature type="repeat" description="ANK" evidence="3">
    <location>
        <begin position="160"/>
        <end position="192"/>
    </location>
</feature>
<dbReference type="SMART" id="SM00248">
    <property type="entry name" value="ANK"/>
    <property type="match status" value="4"/>
</dbReference>
<protein>
    <submittedName>
        <fullName evidence="5">Uncharacterized protein</fullName>
    </submittedName>
</protein>
<evidence type="ECO:0000256" key="4">
    <source>
        <dbReference type="SAM" id="MobiDB-lite"/>
    </source>
</evidence>
<dbReference type="InterPro" id="IPR036770">
    <property type="entry name" value="Ankyrin_rpt-contain_sf"/>
</dbReference>
<feature type="compositionally biased region" description="Acidic residues" evidence="4">
    <location>
        <begin position="362"/>
        <end position="380"/>
    </location>
</feature>
<dbReference type="EMBL" id="JAPZBU010000005">
    <property type="protein sequence ID" value="KAJ5404289.1"/>
    <property type="molecule type" value="Genomic_DNA"/>
</dbReference>
<dbReference type="Gene3D" id="1.25.40.20">
    <property type="entry name" value="Ankyrin repeat-containing domain"/>
    <property type="match status" value="1"/>
</dbReference>
<dbReference type="OrthoDB" id="4772757at2759"/>
<reference evidence="5" key="2">
    <citation type="journal article" date="2023" name="IMA Fungus">
        <title>Comparative genomic study of the Penicillium genus elucidates a diverse pangenome and 15 lateral gene transfer events.</title>
        <authorList>
            <person name="Petersen C."/>
            <person name="Sorensen T."/>
            <person name="Nielsen M.R."/>
            <person name="Sondergaard T.E."/>
            <person name="Sorensen J.L."/>
            <person name="Fitzpatrick D.A."/>
            <person name="Frisvad J.C."/>
            <person name="Nielsen K.L."/>
        </authorList>
    </citation>
    <scope>NUCLEOTIDE SEQUENCE</scope>
    <source>
        <strain evidence="5">IBT 29677</strain>
    </source>
</reference>
<feature type="repeat" description="ANK" evidence="3">
    <location>
        <begin position="301"/>
        <end position="333"/>
    </location>
</feature>
<dbReference type="AlphaFoldDB" id="A0A9W9W6B5"/>
<keyword evidence="6" id="KW-1185">Reference proteome</keyword>
<keyword evidence="2 3" id="KW-0040">ANK repeat</keyword>
<accession>A0A9W9W6B5</accession>
<dbReference type="RefSeq" id="XP_056491531.1">
    <property type="nucleotide sequence ID" value="XM_056628797.1"/>
</dbReference>
<reference evidence="5" key="1">
    <citation type="submission" date="2022-12" db="EMBL/GenBank/DDBJ databases">
        <authorList>
            <person name="Petersen C."/>
        </authorList>
    </citation>
    <scope>NUCLEOTIDE SEQUENCE</scope>
    <source>
        <strain evidence="5">IBT 29677</strain>
    </source>
</reference>
<keyword evidence="1" id="KW-0677">Repeat</keyword>
<sequence length="380" mass="43974">MDLSQLPTEILWIISSYLSRQNDVYAFVRTNRHLYQELGKCLPYWNAQYDHGSALAFTAEYNLLPQLKNLLVGLLNVARTKPHSRPRDPTQVSQLAGIRHGDPRYSYLCKWNLNTEGEIDSEWEEELEWEEERRRSDPYWEDIYTHRLSSQGHCFESIINIQHALALAIQAGNTEIVQTLLKFGAEINFYRGSRTANPFPMFTDKARHSSRVKIDNPPLFIAVQYGHTELVNNLLDCGADPQRYTPSPLYRAVEDDRRDIVSILLKRDIRSQKSAIKLASLRENYAMVEFLLCNGLNAAEHGHVSLYVAEMKGYKEMADLLRRHGASFDTLSNRDREDWQKEDRDGTDRPHHFFQSCIPSEDYPDDTEAPESESETNESM</sequence>